<accession>A0A6C0LQA9</accession>
<dbReference type="EMBL" id="MN740540">
    <property type="protein sequence ID" value="QHU32550.1"/>
    <property type="molecule type" value="Genomic_DNA"/>
</dbReference>
<reference evidence="1" key="1">
    <citation type="journal article" date="2020" name="Nature">
        <title>Giant virus diversity and host interactions through global metagenomics.</title>
        <authorList>
            <person name="Schulz F."/>
            <person name="Roux S."/>
            <person name="Paez-Espino D."/>
            <person name="Jungbluth S."/>
            <person name="Walsh D.A."/>
            <person name="Denef V.J."/>
            <person name="McMahon K.D."/>
            <person name="Konstantinidis K.T."/>
            <person name="Eloe-Fadrosh E.A."/>
            <person name="Kyrpides N.C."/>
            <person name="Woyke T."/>
        </authorList>
    </citation>
    <scope>NUCLEOTIDE SEQUENCE</scope>
    <source>
        <strain evidence="1">GVMAG-M-3300027969-2</strain>
    </source>
</reference>
<proteinExistence type="predicted"/>
<evidence type="ECO:0000313" key="1">
    <source>
        <dbReference type="EMBL" id="QHU32550.1"/>
    </source>
</evidence>
<sequence length="94" mass="10733">MRWIFYFSLLIRTFAANNRVCSKCKFYVPAIYNEKYDIGSYLGRCSKFTEVDKSSQSVVYRFAAKARCNEFECGSEGKYFANDTSGGENTIGLV</sequence>
<dbReference type="AlphaFoldDB" id="A0A6C0LQA9"/>
<protein>
    <submittedName>
        <fullName evidence="1">Uncharacterized protein</fullName>
    </submittedName>
</protein>
<organism evidence="1">
    <name type="scientific">viral metagenome</name>
    <dbReference type="NCBI Taxonomy" id="1070528"/>
    <lineage>
        <taxon>unclassified sequences</taxon>
        <taxon>metagenomes</taxon>
        <taxon>organismal metagenomes</taxon>
    </lineage>
</organism>
<name>A0A6C0LQA9_9ZZZZ</name>